<keyword evidence="3" id="KW-1185">Reference proteome</keyword>
<name>A0A1W9ZTA6_MYCAN</name>
<gene>
    <name evidence="2" type="ORF">BST12_14260</name>
</gene>
<sequence>MATDDNVSDAVKLNAIRDALDRGGVGVKAEIELSAKPYENIADQIETMRGGSRAAHRTGVPDVQPHALPAANDNAIDAELVVDPNDDDAPIDLCDVGPLDLYGTDQSITPGDDERRSVFGTAPPNDGLMTMEDSMDEIARLRREAVQRTRQEQRALPPGRSDR</sequence>
<dbReference type="RefSeq" id="WP_083113770.1">
    <property type="nucleotide sequence ID" value="NZ_JACKTS010000031.1"/>
</dbReference>
<dbReference type="OrthoDB" id="5193470at2"/>
<proteinExistence type="predicted"/>
<dbReference type="AlphaFoldDB" id="A0A1W9ZTA6"/>
<feature type="region of interest" description="Disordered" evidence="1">
    <location>
        <begin position="102"/>
        <end position="131"/>
    </location>
</feature>
<protein>
    <submittedName>
        <fullName evidence="2">Uncharacterized protein</fullName>
    </submittedName>
</protein>
<evidence type="ECO:0000313" key="2">
    <source>
        <dbReference type="EMBL" id="ORA20766.1"/>
    </source>
</evidence>
<evidence type="ECO:0000313" key="3">
    <source>
        <dbReference type="Proteomes" id="UP000192284"/>
    </source>
</evidence>
<accession>A0A1W9ZTA6</accession>
<organism evidence="2 3">
    <name type="scientific">Mycobacterium angelicum</name>
    <dbReference type="NCBI Taxonomy" id="470074"/>
    <lineage>
        <taxon>Bacteria</taxon>
        <taxon>Bacillati</taxon>
        <taxon>Actinomycetota</taxon>
        <taxon>Actinomycetes</taxon>
        <taxon>Mycobacteriales</taxon>
        <taxon>Mycobacteriaceae</taxon>
        <taxon>Mycobacterium</taxon>
    </lineage>
</organism>
<evidence type="ECO:0000256" key="1">
    <source>
        <dbReference type="SAM" id="MobiDB-lite"/>
    </source>
</evidence>
<reference evidence="2 3" key="1">
    <citation type="submission" date="2017-02" db="EMBL/GenBank/DDBJ databases">
        <title>The new phylogeny of genus Mycobacterium.</title>
        <authorList>
            <person name="Tortoli E."/>
            <person name="Trovato A."/>
            <person name="Cirillo D.M."/>
        </authorList>
    </citation>
    <scope>NUCLEOTIDE SEQUENCE [LARGE SCALE GENOMIC DNA]</scope>
    <source>
        <strain evidence="2 3">DSM 45057</strain>
    </source>
</reference>
<dbReference type="Proteomes" id="UP000192284">
    <property type="component" value="Unassembled WGS sequence"/>
</dbReference>
<dbReference type="EMBL" id="MVHE01000020">
    <property type="protein sequence ID" value="ORA20766.1"/>
    <property type="molecule type" value="Genomic_DNA"/>
</dbReference>
<comment type="caution">
    <text evidence="2">The sequence shown here is derived from an EMBL/GenBank/DDBJ whole genome shotgun (WGS) entry which is preliminary data.</text>
</comment>